<dbReference type="AlphaFoldDB" id="A0AAV4IR82"/>
<keyword evidence="2" id="KW-0812">Transmembrane</keyword>
<organism evidence="3 4">
    <name type="scientific">Elysia marginata</name>
    <dbReference type="NCBI Taxonomy" id="1093978"/>
    <lineage>
        <taxon>Eukaryota</taxon>
        <taxon>Metazoa</taxon>
        <taxon>Spiralia</taxon>
        <taxon>Lophotrochozoa</taxon>
        <taxon>Mollusca</taxon>
        <taxon>Gastropoda</taxon>
        <taxon>Heterobranchia</taxon>
        <taxon>Euthyneura</taxon>
        <taxon>Panpulmonata</taxon>
        <taxon>Sacoglossa</taxon>
        <taxon>Placobranchoidea</taxon>
        <taxon>Plakobranchidae</taxon>
        <taxon>Elysia</taxon>
    </lineage>
</organism>
<dbReference type="Proteomes" id="UP000762676">
    <property type="component" value="Unassembled WGS sequence"/>
</dbReference>
<dbReference type="EMBL" id="BMAT01013394">
    <property type="protein sequence ID" value="GFS12170.1"/>
    <property type="molecule type" value="Genomic_DNA"/>
</dbReference>
<accession>A0AAV4IR82</accession>
<keyword evidence="2" id="KW-0472">Membrane</keyword>
<evidence type="ECO:0000256" key="1">
    <source>
        <dbReference type="SAM" id="MobiDB-lite"/>
    </source>
</evidence>
<feature type="region of interest" description="Disordered" evidence="1">
    <location>
        <begin position="58"/>
        <end position="102"/>
    </location>
</feature>
<reference evidence="3 4" key="1">
    <citation type="journal article" date="2021" name="Elife">
        <title>Chloroplast acquisition without the gene transfer in kleptoplastic sea slugs, Plakobranchus ocellatus.</title>
        <authorList>
            <person name="Maeda T."/>
            <person name="Takahashi S."/>
            <person name="Yoshida T."/>
            <person name="Shimamura S."/>
            <person name="Takaki Y."/>
            <person name="Nagai Y."/>
            <person name="Toyoda A."/>
            <person name="Suzuki Y."/>
            <person name="Arimoto A."/>
            <person name="Ishii H."/>
            <person name="Satoh N."/>
            <person name="Nishiyama T."/>
            <person name="Hasebe M."/>
            <person name="Maruyama T."/>
            <person name="Minagawa J."/>
            <person name="Obokata J."/>
            <person name="Shigenobu S."/>
        </authorList>
    </citation>
    <scope>NUCLEOTIDE SEQUENCE [LARGE SCALE GENOMIC DNA]</scope>
</reference>
<evidence type="ECO:0000256" key="2">
    <source>
        <dbReference type="SAM" id="Phobius"/>
    </source>
</evidence>
<sequence length="216" mass="22672">MPTSSEQVLMTSADFVTSSETLAMTSSITFETLLSSTLSASSEILLFSSTGTPITSSVVSTSSATPSLSSTVTPVSSSATSASTTTPSSSNTEDSSSSHSTSDVILSSSSVFPVTWQPGTMCSCQCPNDLLSTPLDSSQIEQMTSSIQKELYVNEREVSATKRKYISVNDQRPSAQTVGYFGVCIVAVTFSGIFLMDIGSLARDIIELVNACKRGE</sequence>
<evidence type="ECO:0000313" key="3">
    <source>
        <dbReference type="EMBL" id="GFS12170.1"/>
    </source>
</evidence>
<feature type="transmembrane region" description="Helical" evidence="2">
    <location>
        <begin position="178"/>
        <end position="196"/>
    </location>
</feature>
<proteinExistence type="predicted"/>
<gene>
    <name evidence="3" type="ORF">ElyMa_006690900</name>
</gene>
<keyword evidence="2" id="KW-1133">Transmembrane helix</keyword>
<evidence type="ECO:0000313" key="4">
    <source>
        <dbReference type="Proteomes" id="UP000762676"/>
    </source>
</evidence>
<comment type="caution">
    <text evidence="3">The sequence shown here is derived from an EMBL/GenBank/DDBJ whole genome shotgun (WGS) entry which is preliminary data.</text>
</comment>
<protein>
    <submittedName>
        <fullName evidence="3">Sushi, von Willebrand factor type A, EGF and pentraxin domain-containing protein 1</fullName>
    </submittedName>
</protein>
<name>A0AAV4IR82_9GAST</name>
<keyword evidence="4" id="KW-1185">Reference proteome</keyword>